<dbReference type="InterPro" id="IPR006127">
    <property type="entry name" value="ZnuA-like"/>
</dbReference>
<comment type="similarity">
    <text evidence="1">Belongs to the bacterial solute-binding protein 9 family.</text>
</comment>
<dbReference type="GO" id="GO:0006829">
    <property type="term" value="P:zinc ion transport"/>
    <property type="evidence" value="ECO:0007669"/>
    <property type="project" value="UniProtKB-KW"/>
</dbReference>
<reference evidence="7" key="1">
    <citation type="submission" date="2019-02" db="EMBL/GenBank/DDBJ databases">
        <authorList>
            <person name="Gruber-Vodicka R. H."/>
            <person name="Seah K. B. B."/>
        </authorList>
    </citation>
    <scope>NUCLEOTIDE SEQUENCE</scope>
    <source>
        <strain evidence="7">BECK_S1320</strain>
        <strain evidence="6">BECK_S1321</strain>
    </source>
</reference>
<dbReference type="GO" id="GO:0046872">
    <property type="term" value="F:metal ion binding"/>
    <property type="evidence" value="ECO:0007669"/>
    <property type="project" value="InterPro"/>
</dbReference>
<dbReference type="EMBL" id="CAADFU010000238">
    <property type="protein sequence ID" value="VFK49777.1"/>
    <property type="molecule type" value="Genomic_DNA"/>
</dbReference>
<protein>
    <recommendedName>
        <fullName evidence="2">High-affinity zinc uptake system protein ZnuA</fullName>
    </recommendedName>
</protein>
<organism evidence="7">
    <name type="scientific">Candidatus Kentrum sp. SD</name>
    <dbReference type="NCBI Taxonomy" id="2126332"/>
    <lineage>
        <taxon>Bacteria</taxon>
        <taxon>Pseudomonadati</taxon>
        <taxon>Pseudomonadota</taxon>
        <taxon>Gammaproteobacteria</taxon>
        <taxon>Candidatus Kentrum</taxon>
    </lineage>
</organism>
<dbReference type="PANTHER" id="PTHR42953">
    <property type="entry name" value="HIGH-AFFINITY ZINC UPTAKE SYSTEM PROTEIN ZNUA-RELATED"/>
    <property type="match status" value="1"/>
</dbReference>
<dbReference type="InterPro" id="IPR050492">
    <property type="entry name" value="Bact_metal-bind_prot9"/>
</dbReference>
<keyword evidence="5" id="KW-0406">Ion transport</keyword>
<dbReference type="SUPFAM" id="SSF53807">
    <property type="entry name" value="Helical backbone' metal receptor"/>
    <property type="match status" value="1"/>
</dbReference>
<evidence type="ECO:0000256" key="3">
    <source>
        <dbReference type="ARBA" id="ARBA00022448"/>
    </source>
</evidence>
<dbReference type="Gene3D" id="3.40.50.1980">
    <property type="entry name" value="Nitrogenase molybdenum iron protein domain"/>
    <property type="match status" value="2"/>
</dbReference>
<dbReference type="Pfam" id="PF01297">
    <property type="entry name" value="ZnuA"/>
    <property type="match status" value="1"/>
</dbReference>
<evidence type="ECO:0000256" key="4">
    <source>
        <dbReference type="ARBA" id="ARBA00022729"/>
    </source>
</evidence>
<dbReference type="AlphaFoldDB" id="A0A450Z7J7"/>
<evidence type="ECO:0000256" key="2">
    <source>
        <dbReference type="ARBA" id="ARBA00015915"/>
    </source>
</evidence>
<evidence type="ECO:0000256" key="5">
    <source>
        <dbReference type="ARBA" id="ARBA00022906"/>
    </source>
</evidence>
<keyword evidence="5" id="KW-0864">Zinc transport</keyword>
<keyword evidence="5" id="KW-0862">Zinc</keyword>
<evidence type="ECO:0000313" key="6">
    <source>
        <dbReference type="EMBL" id="VFK45722.1"/>
    </source>
</evidence>
<keyword evidence="3" id="KW-0813">Transport</keyword>
<evidence type="ECO:0000256" key="1">
    <source>
        <dbReference type="ARBA" id="ARBA00011028"/>
    </source>
</evidence>
<dbReference type="PANTHER" id="PTHR42953:SF3">
    <property type="entry name" value="HIGH-AFFINITY ZINC UPTAKE SYSTEM PROTEIN ZNUA"/>
    <property type="match status" value="1"/>
</dbReference>
<sequence length="338" mass="37760">MNLEIPSRNIIGIRNLLLATVLLLSWPLAPRVLAETPRELSRKSLQVVASILPIHSLVAGVMQGIGHPSLIVTGYGSPHTYRMRPSKARRLHNADLVFWVGDTLESFLRRPLASLPKTTQVIPLLKTPGLTLLANRKGGPWKTNTREIHASSAPPSKADTHALAYNPHIWLDPENVRKLVRAIASHLRQIDPGHGARYQANADRLSRRVRALEKTLEKRLAPFRDMPYLVFHDAFPYLERRYGLRAAGAVTANPNHIPGARRVADLRAAMKRQGIRCIFREPQFSAKLIETALEGANTRIGVLDPLGVHLQPGPDHWFQMMTDLARVITDCLSPKHQP</sequence>
<accession>A0A450Z7J7</accession>
<keyword evidence="4" id="KW-0732">Signal</keyword>
<proteinExistence type="inferred from homology"/>
<evidence type="ECO:0000313" key="7">
    <source>
        <dbReference type="EMBL" id="VFK49777.1"/>
    </source>
</evidence>
<gene>
    <name evidence="7" type="ORF">BECKSD772E_GA0070983_12381</name>
    <name evidence="6" type="ORF">BECKSD772F_GA0070984_12462</name>
</gene>
<name>A0A450Z7J7_9GAMM</name>
<dbReference type="EMBL" id="CAADFR010000246">
    <property type="protein sequence ID" value="VFK45722.1"/>
    <property type="molecule type" value="Genomic_DNA"/>
</dbReference>